<evidence type="ECO:0000313" key="6">
    <source>
        <dbReference type="EMBL" id="MDO1445501.1"/>
    </source>
</evidence>
<dbReference type="PANTHER" id="PTHR43095">
    <property type="entry name" value="SUGAR KINASE"/>
    <property type="match status" value="1"/>
</dbReference>
<gene>
    <name evidence="6" type="ORF">Q0590_04520</name>
</gene>
<proteinExistence type="inferred from homology"/>
<comment type="similarity">
    <text evidence="1">Belongs to the FGGY kinase family.</text>
</comment>
<evidence type="ECO:0000256" key="1">
    <source>
        <dbReference type="ARBA" id="ARBA00009156"/>
    </source>
</evidence>
<feature type="domain" description="Carbohydrate kinase FGGY C-terminal" evidence="5">
    <location>
        <begin position="243"/>
        <end position="436"/>
    </location>
</feature>
<evidence type="ECO:0000259" key="4">
    <source>
        <dbReference type="Pfam" id="PF00370"/>
    </source>
</evidence>
<dbReference type="Proteomes" id="UP001168528">
    <property type="component" value="Unassembled WGS sequence"/>
</dbReference>
<dbReference type="SUPFAM" id="SSF53067">
    <property type="entry name" value="Actin-like ATPase domain"/>
    <property type="match status" value="2"/>
</dbReference>
<feature type="domain" description="Carbohydrate kinase FGGY N-terminal" evidence="4">
    <location>
        <begin position="5"/>
        <end position="195"/>
    </location>
</feature>
<evidence type="ECO:0000259" key="5">
    <source>
        <dbReference type="Pfam" id="PF21546"/>
    </source>
</evidence>
<dbReference type="RefSeq" id="WP_302036306.1">
    <property type="nucleotide sequence ID" value="NZ_JAUKPO010000002.1"/>
</dbReference>
<dbReference type="InterPro" id="IPR018484">
    <property type="entry name" value="FGGY_N"/>
</dbReference>
<dbReference type="Gene3D" id="3.30.420.40">
    <property type="match status" value="2"/>
</dbReference>
<dbReference type="PANTHER" id="PTHR43095:SF2">
    <property type="entry name" value="GLUCONOKINASE"/>
    <property type="match status" value="1"/>
</dbReference>
<keyword evidence="3 6" id="KW-0418">Kinase</keyword>
<dbReference type="InterPro" id="IPR043129">
    <property type="entry name" value="ATPase_NBD"/>
</dbReference>
<sequence length="453" mass="51700">MHTAIFDIGKTNKKFSIFDEHLNEIYREVETLPLIEDEDGYPTEDLTLLTDWMKGVLRKAMKSKKFDISRLNFSTYGASMVHLDSSGRLATPLYNYTKPFPEALLEKFYAENGGRDAFCARTASPSLGMLNSGLQLYWLKHMRPEAFARIKYSLHLPQYCAYVFSRQLLCEYTSIGCHTGLWDYANHTYHPWVAKQGIEALFPASVPATSKTKMIVYYQILDVGTGIHDSSAALIPYLLSSKEPFLLLSTGTWSITFNPFNQELLTAEELNKDCLNFMRTDGSPVKASRLFFGNEFNIQTKLMAEHFGRTEHNYHHIITFDEALYEKWSKIDQPLFHLQSVQYPDNSIRSASETRWELFPTFEDAFHRFMIEMMQLQSKAIKLAAGSMPINKLFLDGGFSQSDVFISLLRKEFPSTDIIISPSPLGSSLGAAMAINDPQVGENYQYNMKRVAL</sequence>
<dbReference type="EMBL" id="JAUKPO010000002">
    <property type="protein sequence ID" value="MDO1445501.1"/>
    <property type="molecule type" value="Genomic_DNA"/>
</dbReference>
<keyword evidence="7" id="KW-1185">Reference proteome</keyword>
<dbReference type="Pfam" id="PF00370">
    <property type="entry name" value="FGGY_N"/>
    <property type="match status" value="1"/>
</dbReference>
<keyword evidence="2" id="KW-0808">Transferase</keyword>
<name>A0ABT8R078_9BACT</name>
<protein>
    <submittedName>
        <fullName evidence="6">FGGY family carbohydrate kinase</fullName>
    </submittedName>
</protein>
<organism evidence="6 7">
    <name type="scientific">Rhodocytophaga aerolata</name>
    <dbReference type="NCBI Taxonomy" id="455078"/>
    <lineage>
        <taxon>Bacteria</taxon>
        <taxon>Pseudomonadati</taxon>
        <taxon>Bacteroidota</taxon>
        <taxon>Cytophagia</taxon>
        <taxon>Cytophagales</taxon>
        <taxon>Rhodocytophagaceae</taxon>
        <taxon>Rhodocytophaga</taxon>
    </lineage>
</organism>
<dbReference type="GO" id="GO:0016301">
    <property type="term" value="F:kinase activity"/>
    <property type="evidence" value="ECO:0007669"/>
    <property type="project" value="UniProtKB-KW"/>
</dbReference>
<accession>A0ABT8R078</accession>
<evidence type="ECO:0000256" key="3">
    <source>
        <dbReference type="ARBA" id="ARBA00022777"/>
    </source>
</evidence>
<evidence type="ECO:0000256" key="2">
    <source>
        <dbReference type="ARBA" id="ARBA00022679"/>
    </source>
</evidence>
<reference evidence="6" key="1">
    <citation type="submission" date="2023-07" db="EMBL/GenBank/DDBJ databases">
        <title>The genome sequence of Rhodocytophaga aerolata KACC 12507.</title>
        <authorList>
            <person name="Zhang X."/>
        </authorList>
    </citation>
    <scope>NUCLEOTIDE SEQUENCE</scope>
    <source>
        <strain evidence="6">KACC 12507</strain>
    </source>
</reference>
<comment type="caution">
    <text evidence="6">The sequence shown here is derived from an EMBL/GenBank/DDBJ whole genome shotgun (WGS) entry which is preliminary data.</text>
</comment>
<evidence type="ECO:0000313" key="7">
    <source>
        <dbReference type="Proteomes" id="UP001168528"/>
    </source>
</evidence>
<dbReference type="CDD" id="cd07772">
    <property type="entry name" value="ASKHA_NBD_FGGY_NaCK-like"/>
    <property type="match status" value="1"/>
</dbReference>
<dbReference type="InterPro" id="IPR050406">
    <property type="entry name" value="FGGY_Carb_Kinase"/>
</dbReference>
<dbReference type="InterPro" id="IPR049382">
    <property type="entry name" value="FGGY_C_2"/>
</dbReference>
<dbReference type="Pfam" id="PF21546">
    <property type="entry name" value="FGGY_C_2"/>
    <property type="match status" value="1"/>
</dbReference>